<evidence type="ECO:0000313" key="1">
    <source>
        <dbReference type="EMBL" id="KXA12750.1"/>
    </source>
</evidence>
<dbReference type="RefSeq" id="WP_009006239.1">
    <property type="nucleotide sequence ID" value="NZ_KQ956573.1"/>
</dbReference>
<gene>
    <name evidence="1" type="ORF">HMPREF3206_01692</name>
</gene>
<dbReference type="Proteomes" id="UP000070617">
    <property type="component" value="Unassembled WGS sequence"/>
</dbReference>
<dbReference type="NCBIfam" id="NF047581">
    <property type="entry name" value="gp105_phage_fam"/>
    <property type="match status" value="1"/>
</dbReference>
<accession>A0A133N8X2</accession>
<dbReference type="PATRIC" id="fig|134605.3.peg.1672"/>
<dbReference type="STRING" id="134605.HMPREF3206_01692"/>
<keyword evidence="2" id="KW-1185">Reference proteome</keyword>
<organism evidence="1 2">
    <name type="scientific">Fusobacterium equinum</name>
    <dbReference type="NCBI Taxonomy" id="134605"/>
    <lineage>
        <taxon>Bacteria</taxon>
        <taxon>Fusobacteriati</taxon>
        <taxon>Fusobacteriota</taxon>
        <taxon>Fusobacteriia</taxon>
        <taxon>Fusobacteriales</taxon>
        <taxon>Fusobacteriaceae</taxon>
        <taxon>Fusobacterium</taxon>
    </lineage>
</organism>
<evidence type="ECO:0000313" key="2">
    <source>
        <dbReference type="Proteomes" id="UP000070617"/>
    </source>
</evidence>
<dbReference type="InterPro" id="IPR021695">
    <property type="entry name" value="Phage_KPP10_Orf10"/>
</dbReference>
<dbReference type="AlphaFoldDB" id="A0A133N8X2"/>
<proteinExistence type="predicted"/>
<name>A0A133N8X2_9FUSO</name>
<evidence type="ECO:0008006" key="3">
    <source>
        <dbReference type="Google" id="ProtNLM"/>
    </source>
</evidence>
<protein>
    <recommendedName>
        <fullName evidence="3">DUF3277 domain-containing protein</fullName>
    </recommendedName>
</protein>
<dbReference type="EMBL" id="LRPX01000094">
    <property type="protein sequence ID" value="KXA12750.1"/>
    <property type="molecule type" value="Genomic_DNA"/>
</dbReference>
<reference evidence="2" key="1">
    <citation type="submission" date="2016-01" db="EMBL/GenBank/DDBJ databases">
        <authorList>
            <person name="Mitreva M."/>
            <person name="Pepin K.H."/>
            <person name="Mihindukulasuriya K.A."/>
            <person name="Fulton R."/>
            <person name="Fronick C."/>
            <person name="O'Laughlin M."/>
            <person name="Miner T."/>
            <person name="Herter B."/>
            <person name="Rosa B.A."/>
            <person name="Cordes M."/>
            <person name="Tomlinson C."/>
            <person name="Wollam A."/>
            <person name="Palsikar V.B."/>
            <person name="Mardis E.R."/>
            <person name="Wilson R.K."/>
        </authorList>
    </citation>
    <scope>NUCLEOTIDE SEQUENCE [LARGE SCALE GENOMIC DNA]</scope>
    <source>
        <strain evidence="2">CMW8396</strain>
    </source>
</reference>
<comment type="caution">
    <text evidence="1">The sequence shown here is derived from an EMBL/GenBank/DDBJ whole genome shotgun (WGS) entry which is preliminary data.</text>
</comment>
<sequence length="140" mass="15950">MARNHYQYNPNKCDLIVAGIRVHDYAEDMKYSIAYDEDFRQVIEGTDGDNVTVENNNRNAVITVKILSQSPLNIMFTQLASSDKEFDVAVVDRNFNGDIGSRASKAHFIKIPDLTAEKTPKSREWQIRAINLKPALDYIK</sequence>
<dbReference type="Pfam" id="PF11681">
    <property type="entry name" value="Phage_Tube_PhiTE"/>
    <property type="match status" value="1"/>
</dbReference>